<keyword evidence="6" id="KW-0325">Glycoprotein</keyword>
<feature type="region of interest" description="Disordered" evidence="7">
    <location>
        <begin position="356"/>
        <end position="517"/>
    </location>
</feature>
<keyword evidence="4" id="KW-1133">Transmembrane helix</keyword>
<gene>
    <name evidence="9" type="ORF">NTEN_LOCUS10951</name>
</gene>
<feature type="region of interest" description="Disordered" evidence="7">
    <location>
        <begin position="535"/>
        <end position="562"/>
    </location>
</feature>
<keyword evidence="10" id="KW-1185">Reference proteome</keyword>
<evidence type="ECO:0000256" key="2">
    <source>
        <dbReference type="ARBA" id="ARBA00022692"/>
    </source>
</evidence>
<dbReference type="SMART" id="SM00321">
    <property type="entry name" value="WSC"/>
    <property type="match status" value="2"/>
</dbReference>
<evidence type="ECO:0000256" key="4">
    <source>
        <dbReference type="ARBA" id="ARBA00022989"/>
    </source>
</evidence>
<organism evidence="9 10">
    <name type="scientific">Nesidiocoris tenuis</name>
    <dbReference type="NCBI Taxonomy" id="355587"/>
    <lineage>
        <taxon>Eukaryota</taxon>
        <taxon>Metazoa</taxon>
        <taxon>Ecdysozoa</taxon>
        <taxon>Arthropoda</taxon>
        <taxon>Hexapoda</taxon>
        <taxon>Insecta</taxon>
        <taxon>Pterygota</taxon>
        <taxon>Neoptera</taxon>
        <taxon>Paraneoptera</taxon>
        <taxon>Hemiptera</taxon>
        <taxon>Heteroptera</taxon>
        <taxon>Panheteroptera</taxon>
        <taxon>Cimicomorpha</taxon>
        <taxon>Miridae</taxon>
        <taxon>Dicyphina</taxon>
        <taxon>Nesidiocoris</taxon>
    </lineage>
</organism>
<dbReference type="Pfam" id="PF01822">
    <property type="entry name" value="WSC"/>
    <property type="match status" value="2"/>
</dbReference>
<evidence type="ECO:0000313" key="9">
    <source>
        <dbReference type="EMBL" id="CAB0005474.1"/>
    </source>
</evidence>
<dbReference type="PANTHER" id="PTHR24269">
    <property type="entry name" value="KREMEN PROTEIN"/>
    <property type="match status" value="1"/>
</dbReference>
<dbReference type="EMBL" id="CADCXU010016465">
    <property type="protein sequence ID" value="CAB0005474.1"/>
    <property type="molecule type" value="Genomic_DNA"/>
</dbReference>
<feature type="compositionally biased region" description="Polar residues" evidence="7">
    <location>
        <begin position="535"/>
        <end position="544"/>
    </location>
</feature>
<dbReference type="GO" id="GO:0005886">
    <property type="term" value="C:plasma membrane"/>
    <property type="evidence" value="ECO:0007669"/>
    <property type="project" value="TreeGrafter"/>
</dbReference>
<feature type="compositionally biased region" description="Low complexity" evidence="7">
    <location>
        <begin position="356"/>
        <end position="375"/>
    </location>
</feature>
<keyword evidence="2" id="KW-0812">Transmembrane</keyword>
<evidence type="ECO:0000259" key="8">
    <source>
        <dbReference type="PROSITE" id="PS51212"/>
    </source>
</evidence>
<feature type="domain" description="WSC" evidence="8">
    <location>
        <begin position="202"/>
        <end position="297"/>
    </location>
</feature>
<name>A0A6H5GN81_9HEMI</name>
<protein>
    <recommendedName>
        <fullName evidence="8">WSC domain-containing protein</fullName>
    </recommendedName>
</protein>
<dbReference type="InterPro" id="IPR051836">
    <property type="entry name" value="Kremen_rcpt"/>
</dbReference>
<dbReference type="Proteomes" id="UP000479000">
    <property type="component" value="Unassembled WGS sequence"/>
</dbReference>
<feature type="compositionally biased region" description="Polar residues" evidence="7">
    <location>
        <begin position="399"/>
        <end position="482"/>
    </location>
</feature>
<comment type="subcellular location">
    <subcellularLocation>
        <location evidence="1">Membrane</location>
        <topology evidence="1">Single-pass membrane protein</topology>
    </subcellularLocation>
</comment>
<dbReference type="Gene3D" id="2.60.120.200">
    <property type="match status" value="1"/>
</dbReference>
<evidence type="ECO:0000256" key="5">
    <source>
        <dbReference type="ARBA" id="ARBA00023136"/>
    </source>
</evidence>
<dbReference type="AlphaFoldDB" id="A0A6H5GN81"/>
<dbReference type="OrthoDB" id="4781at2759"/>
<feature type="compositionally biased region" description="Polar residues" evidence="7">
    <location>
        <begin position="501"/>
        <end position="510"/>
    </location>
</feature>
<evidence type="ECO:0000256" key="3">
    <source>
        <dbReference type="ARBA" id="ARBA00022729"/>
    </source>
</evidence>
<dbReference type="SUPFAM" id="SSF49899">
    <property type="entry name" value="Concanavalin A-like lectins/glucanases"/>
    <property type="match status" value="1"/>
</dbReference>
<evidence type="ECO:0000256" key="7">
    <source>
        <dbReference type="SAM" id="MobiDB-lite"/>
    </source>
</evidence>
<dbReference type="PROSITE" id="PS51212">
    <property type="entry name" value="WSC"/>
    <property type="match status" value="2"/>
</dbReference>
<reference evidence="9 10" key="1">
    <citation type="submission" date="2020-02" db="EMBL/GenBank/DDBJ databases">
        <authorList>
            <person name="Ferguson B K."/>
        </authorList>
    </citation>
    <scope>NUCLEOTIDE SEQUENCE [LARGE SCALE GENOMIC DNA]</scope>
</reference>
<dbReference type="InterPro" id="IPR002889">
    <property type="entry name" value="WSC_carb-bd"/>
</dbReference>
<feature type="compositionally biased region" description="Low complexity" evidence="7">
    <location>
        <begin position="487"/>
        <end position="500"/>
    </location>
</feature>
<evidence type="ECO:0000256" key="6">
    <source>
        <dbReference type="ARBA" id="ARBA00023180"/>
    </source>
</evidence>
<keyword evidence="5" id="KW-0472">Membrane</keyword>
<proteinExistence type="predicted"/>
<sequence length="724" mass="82841">MFKKFCNQKTNKIERMIPNLPRYYFQAVLTKSGIIKLVPCKFLYTRIWNRMRSRSQRWIRWSLGFPGIKLNPAVQSRLWASLKYDSCTYFHSGQLLNYGSDGLKYLACFKENSITDRLLKGAQEEFRQSLSPDICMSFCKTKGMRYFGLEYSFECFCSNERPSLKNTADEDECDMKCEGNPRETCGGALRISVYDSEEDLSNVRYIGCYKEKSAQARLMTGAQKDFQGSLTNQKCIDYCKERHFSYAATQFKYQCFCSNERPHFKSSAEEDECNQPCDGNSEETCGGGYRLSVYDLYDQSEEGKLLGCFEDNGNLRVLSGLQITFKETNTPRLCLNVCLQLGFKFAGVQYGPTTTVTTRRSTVTTRRTTSTETVRPASKPKPKPVTSKPTYRPNLGSDKLNQTKNPSAASRPGQTSATRRPQTQQFGTAKPQTNPWLSNQGTTTPNPWVNQGAQTTTPQPQNPWVSNQGTQTNFNEDNTSNKKPGYNPQQQQRPTGNNQQAENQYQQGGSALQGENPWQQENNQYQSGLITNQQISGSNNQQKPNTPPTDFETLGAADRTTSKPTCVRSVTEVKGENVCRGQVLFHDDFSEGSRINKYKWTHEVIMPWTPDYEFVVYQKSNKNSFLRNQKLFIKPTLLNDDFVKRGLLELERQLEVGILMGVDENIRARTIIRDKVDGWWRSFHNYTLIWTPGEYLTNFSDEMNEQSMELKKIPERGPRPHQLD</sequence>
<feature type="domain" description="WSC" evidence="8">
    <location>
        <begin position="102"/>
        <end position="197"/>
    </location>
</feature>
<dbReference type="InterPro" id="IPR013320">
    <property type="entry name" value="ConA-like_dom_sf"/>
</dbReference>
<keyword evidence="3" id="KW-0732">Signal</keyword>
<evidence type="ECO:0000256" key="1">
    <source>
        <dbReference type="ARBA" id="ARBA00004167"/>
    </source>
</evidence>
<dbReference type="PANTHER" id="PTHR24269:SF16">
    <property type="entry name" value="PROTEIN SLG1"/>
    <property type="match status" value="1"/>
</dbReference>
<accession>A0A6H5GN81</accession>
<evidence type="ECO:0000313" key="10">
    <source>
        <dbReference type="Proteomes" id="UP000479000"/>
    </source>
</evidence>